<protein>
    <submittedName>
        <fullName evidence="1">Carboxymuconolactone decarboxylase family protein</fullName>
    </submittedName>
</protein>
<dbReference type="EMBL" id="VZZJ01000039">
    <property type="protein sequence ID" value="KAB1069488.1"/>
    <property type="molecule type" value="Genomic_DNA"/>
</dbReference>
<organism evidence="1 2">
    <name type="scientific">Methylobacterium planeticum</name>
    <dbReference type="NCBI Taxonomy" id="2615211"/>
    <lineage>
        <taxon>Bacteria</taxon>
        <taxon>Pseudomonadati</taxon>
        <taxon>Pseudomonadota</taxon>
        <taxon>Alphaproteobacteria</taxon>
        <taxon>Hyphomicrobiales</taxon>
        <taxon>Methylobacteriaceae</taxon>
        <taxon>Methylobacterium</taxon>
    </lineage>
</organism>
<accession>A0A6N6MFC0</accession>
<dbReference type="SUPFAM" id="SSF69118">
    <property type="entry name" value="AhpD-like"/>
    <property type="match status" value="1"/>
</dbReference>
<dbReference type="InterPro" id="IPR029032">
    <property type="entry name" value="AhpD-like"/>
</dbReference>
<dbReference type="PANTHER" id="PTHR34846:SF11">
    <property type="entry name" value="4-CARBOXYMUCONOLACTONE DECARBOXYLASE FAMILY PROTEIN (AFU_ORTHOLOGUE AFUA_6G11590)"/>
    <property type="match status" value="1"/>
</dbReference>
<proteinExistence type="predicted"/>
<dbReference type="PANTHER" id="PTHR34846">
    <property type="entry name" value="4-CARBOXYMUCONOLACTONE DECARBOXYLASE FAMILY PROTEIN (AFU_ORTHOLOGUE AFUA_6G11590)"/>
    <property type="match status" value="1"/>
</dbReference>
<reference evidence="1 2" key="1">
    <citation type="submission" date="2019-09" db="EMBL/GenBank/DDBJ databases">
        <title>YIM 132548 draft genome.</title>
        <authorList>
            <person name="Jiang L."/>
        </authorList>
    </citation>
    <scope>NUCLEOTIDE SEQUENCE [LARGE SCALE GENOMIC DNA]</scope>
    <source>
        <strain evidence="1 2">YIM 132548</strain>
    </source>
</reference>
<comment type="caution">
    <text evidence="1">The sequence shown here is derived from an EMBL/GenBank/DDBJ whole genome shotgun (WGS) entry which is preliminary data.</text>
</comment>
<dbReference type="AlphaFoldDB" id="A0A6N6MFC0"/>
<keyword evidence="2" id="KW-1185">Reference proteome</keyword>
<dbReference type="Proteomes" id="UP000441523">
    <property type="component" value="Unassembled WGS sequence"/>
</dbReference>
<evidence type="ECO:0000313" key="2">
    <source>
        <dbReference type="Proteomes" id="UP000441523"/>
    </source>
</evidence>
<sequence length="219" mass="24060">MGVLKVGGVAAVVVVAAAGGWLATSTSWGLTRREPRFPQLTLDQLTPAQRPVGEKIMKVSSVGLAGPYNPMIRSPEMAQRMYDLLDYLRWHTSVPTRLNEFAILIQGRLWRSQVEWYAHYPLAIKAGLSEQVAADLKANKRPENMKPDEVAVYDFCMELSTKQAVSDETFARAKQVLGDQGVVDLTALTGTYVTVAMLLSMAEEGVPPGKDPPFKPGER</sequence>
<dbReference type="RefSeq" id="WP_150966652.1">
    <property type="nucleotide sequence ID" value="NZ_VZZJ01000039.1"/>
</dbReference>
<evidence type="ECO:0000313" key="1">
    <source>
        <dbReference type="EMBL" id="KAB1069488.1"/>
    </source>
</evidence>
<dbReference type="Gene3D" id="1.20.1290.10">
    <property type="entry name" value="AhpD-like"/>
    <property type="match status" value="1"/>
</dbReference>
<gene>
    <name evidence="1" type="ORF">F6X51_25375</name>
</gene>
<name>A0A6N6MFC0_9HYPH</name>